<proteinExistence type="predicted"/>
<accession>A0A1J9VEM1</accession>
<dbReference type="GeneID" id="87592552"/>
<evidence type="ECO:0000313" key="1">
    <source>
        <dbReference type="EMBL" id="OJD80067.1"/>
    </source>
</evidence>
<protein>
    <submittedName>
        <fullName evidence="1">Uncharacterized protein</fullName>
    </submittedName>
</protein>
<dbReference type="EMBL" id="MAOI01000070">
    <property type="protein sequence ID" value="OJD80067.1"/>
    <property type="molecule type" value="Genomic_DNA"/>
</dbReference>
<dbReference type="AlphaFoldDB" id="A0A1J9VEM1"/>
<evidence type="ECO:0000313" key="2">
    <source>
        <dbReference type="Proteomes" id="UP000182788"/>
    </source>
</evidence>
<dbReference type="Proteomes" id="UP000182788">
    <property type="component" value="Unassembled WGS sequence"/>
</dbReference>
<name>A0A1J9VEM1_9BACI</name>
<dbReference type="RefSeq" id="WP_071718881.1">
    <property type="nucleotide sequence ID" value="NZ_CBCSHB010000002.1"/>
</dbReference>
<sequence length="93" mass="10954">MKKLTDIISLKHIEDVENPKFQYSICIHTKRDIQLNQQLNSLESKQEETIQHELVKFIENPINGEEFLIVGKEAIKVEEIIYIKVDSYTYIGF</sequence>
<reference evidence="1 2" key="1">
    <citation type="submission" date="2016-06" db="EMBL/GenBank/DDBJ databases">
        <title>First insights into the genetic diversity and population structure of in the Bacillus cereus group bacteria from diverse marine environments.</title>
        <authorList>
            <person name="Liu Y."/>
            <person name="Lai Q."/>
            <person name="Shao Z."/>
        </authorList>
    </citation>
    <scope>NUCLEOTIDE SEQUENCE [LARGE SCALE GENOMIC DNA]</scope>
    <source>
        <strain evidence="1 2">NH24A2</strain>
    </source>
</reference>
<organism evidence="1 2">
    <name type="scientific">Bacillus paramycoides</name>
    <dbReference type="NCBI Taxonomy" id="2026194"/>
    <lineage>
        <taxon>Bacteria</taxon>
        <taxon>Bacillati</taxon>
        <taxon>Bacillota</taxon>
        <taxon>Bacilli</taxon>
        <taxon>Bacillales</taxon>
        <taxon>Bacillaceae</taxon>
        <taxon>Bacillus</taxon>
        <taxon>Bacillus cereus group</taxon>
    </lineage>
</organism>
<gene>
    <name evidence="1" type="ORF">BAU28_13470</name>
</gene>
<comment type="caution">
    <text evidence="1">The sequence shown here is derived from an EMBL/GenBank/DDBJ whole genome shotgun (WGS) entry which is preliminary data.</text>
</comment>